<dbReference type="EMBL" id="CAJNOQ010003915">
    <property type="protein sequence ID" value="CAF1035594.1"/>
    <property type="molecule type" value="Genomic_DNA"/>
</dbReference>
<organism evidence="1 3">
    <name type="scientific">Didymodactylos carnosus</name>
    <dbReference type="NCBI Taxonomy" id="1234261"/>
    <lineage>
        <taxon>Eukaryota</taxon>
        <taxon>Metazoa</taxon>
        <taxon>Spiralia</taxon>
        <taxon>Gnathifera</taxon>
        <taxon>Rotifera</taxon>
        <taxon>Eurotatoria</taxon>
        <taxon>Bdelloidea</taxon>
        <taxon>Philodinida</taxon>
        <taxon>Philodinidae</taxon>
        <taxon>Didymodactylos</taxon>
    </lineage>
</organism>
<sequence>MSTSNWIVLSIVNSLDDVIAVAKSHGVCQYRTNDLKDHTKYSFKCGQYRKYPLCRYELKATVPDDDPKSITVMFKDAHNHGDRNQTSRAPSPVRQSVSKYVGIGLTEAQIRSSVSIDHPSTPVLIVYCTLFINKNLENLVIKSIFFWWSFVSKSFW</sequence>
<dbReference type="AlphaFoldDB" id="A0A814JCC5"/>
<keyword evidence="3" id="KW-1185">Reference proteome</keyword>
<name>A0A814JCC5_9BILA</name>
<evidence type="ECO:0000313" key="3">
    <source>
        <dbReference type="Proteomes" id="UP000663829"/>
    </source>
</evidence>
<evidence type="ECO:0000313" key="2">
    <source>
        <dbReference type="EMBL" id="CAF3806208.1"/>
    </source>
</evidence>
<protein>
    <submittedName>
        <fullName evidence="1">Uncharacterized protein</fullName>
    </submittedName>
</protein>
<dbReference type="Proteomes" id="UP000681722">
    <property type="component" value="Unassembled WGS sequence"/>
</dbReference>
<evidence type="ECO:0000313" key="1">
    <source>
        <dbReference type="EMBL" id="CAF1035594.1"/>
    </source>
</evidence>
<reference evidence="1" key="1">
    <citation type="submission" date="2021-02" db="EMBL/GenBank/DDBJ databases">
        <authorList>
            <person name="Nowell W R."/>
        </authorList>
    </citation>
    <scope>NUCLEOTIDE SEQUENCE</scope>
</reference>
<comment type="caution">
    <text evidence="1">The sequence shown here is derived from an EMBL/GenBank/DDBJ whole genome shotgun (WGS) entry which is preliminary data.</text>
</comment>
<dbReference type="EMBL" id="CAJOBC010003915">
    <property type="protein sequence ID" value="CAF3806208.1"/>
    <property type="molecule type" value="Genomic_DNA"/>
</dbReference>
<accession>A0A814JCC5</accession>
<gene>
    <name evidence="1" type="ORF">GPM918_LOCUS15509</name>
    <name evidence="2" type="ORF">SRO942_LOCUS15509</name>
</gene>
<dbReference type="Proteomes" id="UP000663829">
    <property type="component" value="Unassembled WGS sequence"/>
</dbReference>
<proteinExistence type="predicted"/>
<dbReference type="OrthoDB" id="10042826at2759"/>